<dbReference type="InterPro" id="IPR052107">
    <property type="entry name" value="HEAT6"/>
</dbReference>
<dbReference type="PANTHER" id="PTHR13366:SF0">
    <property type="entry name" value="HEAT REPEAT-CONTAINING PROTEIN 6"/>
    <property type="match status" value="1"/>
</dbReference>
<protein>
    <submittedName>
        <fullName evidence="1">Uncharacterized protein</fullName>
    </submittedName>
</protein>
<name>A5BM53_VITVI</name>
<dbReference type="EMBL" id="AM464284">
    <property type="protein sequence ID" value="CAN72479.1"/>
    <property type="molecule type" value="Genomic_DNA"/>
</dbReference>
<evidence type="ECO:0000313" key="1">
    <source>
        <dbReference type="EMBL" id="CAN72479.1"/>
    </source>
</evidence>
<organism evidence="1">
    <name type="scientific">Vitis vinifera</name>
    <name type="common">Grape</name>
    <dbReference type="NCBI Taxonomy" id="29760"/>
    <lineage>
        <taxon>Eukaryota</taxon>
        <taxon>Viridiplantae</taxon>
        <taxon>Streptophyta</taxon>
        <taxon>Embryophyta</taxon>
        <taxon>Tracheophyta</taxon>
        <taxon>Spermatophyta</taxon>
        <taxon>Magnoliopsida</taxon>
        <taxon>eudicotyledons</taxon>
        <taxon>Gunneridae</taxon>
        <taxon>Pentapetalae</taxon>
        <taxon>rosids</taxon>
        <taxon>Vitales</taxon>
        <taxon>Vitaceae</taxon>
        <taxon>Viteae</taxon>
        <taxon>Vitis</taxon>
    </lineage>
</organism>
<dbReference type="SUPFAM" id="SSF48371">
    <property type="entry name" value="ARM repeat"/>
    <property type="match status" value="1"/>
</dbReference>
<dbReference type="ExpressionAtlas" id="A5BM53">
    <property type="expression patterns" value="baseline and differential"/>
</dbReference>
<dbReference type="Gene3D" id="1.25.10.10">
    <property type="entry name" value="Leucine-rich Repeat Variant"/>
    <property type="match status" value="1"/>
</dbReference>
<gene>
    <name evidence="1" type="ORF">VITISV_007339</name>
</gene>
<dbReference type="InterPro" id="IPR016024">
    <property type="entry name" value="ARM-type_fold"/>
</dbReference>
<dbReference type="InterPro" id="IPR011989">
    <property type="entry name" value="ARM-like"/>
</dbReference>
<accession>A5BM53</accession>
<sequence length="281" mass="31096">MELPSKPFYTSCPQRNHANQGGYLYLKTEGPTLHQIAQMIKSNAVRALGNLSRFLQYRSPAGIHDKPVNYAGLSTPINSVEVLSSSTNKKNGHRFVSNSNQPLPLGDSSWLERMVQAFLSCVTTGNVKVQWNVCHALSNLFLNETLRLQDMDWASSVFSILLLLLRDSSNFKIRIQAAAALSVPASILDYGRSFSDVVQGLEHILENLGLDQISTPSSFKYRVALEKQLTSTMLHVLSLASSSDHQPLKDFLVKVSNGELEGYNESSVKWSNGDHSVRADT</sequence>
<reference evidence="1" key="1">
    <citation type="journal article" date="2007" name="PLoS ONE">
        <title>The first genome sequence of an elite grapevine cultivar (Pinot noir Vitis vinifera L.): coping with a highly heterozygous genome.</title>
        <authorList>
            <person name="Velasco R."/>
            <person name="Zharkikh A."/>
            <person name="Troggio M."/>
            <person name="Cartwright D.A."/>
            <person name="Cestaro A."/>
            <person name="Pruss D."/>
            <person name="Pindo M."/>
            <person name="FitzGerald L.M."/>
            <person name="Vezzulli S."/>
            <person name="Reid J."/>
            <person name="Malacarne G."/>
            <person name="Iliev D."/>
            <person name="Coppola G."/>
            <person name="Wardell B."/>
            <person name="Micheletti D."/>
            <person name="Macalma T."/>
            <person name="Facci M."/>
            <person name="Mitchell J.T."/>
            <person name="Perazzolli M."/>
            <person name="Eldredge G."/>
            <person name="Gatto P."/>
            <person name="Oyzerski R."/>
            <person name="Moretto M."/>
            <person name="Gutin N."/>
            <person name="Stefanini M."/>
            <person name="Chen Y."/>
            <person name="Segala C."/>
            <person name="Davenport C."/>
            <person name="Dematte L."/>
            <person name="Mraz A."/>
            <person name="Battilana J."/>
            <person name="Stormo K."/>
            <person name="Costa F."/>
            <person name="Tao Q."/>
            <person name="Si-Ammour A."/>
            <person name="Harkins T."/>
            <person name="Lackey A."/>
            <person name="Perbost C."/>
            <person name="Taillon B."/>
            <person name="Stella A."/>
            <person name="Solovyev V."/>
            <person name="Fawcett J.A."/>
            <person name="Sterck L."/>
            <person name="Vandepoele K."/>
            <person name="Grando S.M."/>
            <person name="Toppo S."/>
            <person name="Moser C."/>
            <person name="Lanchbury J."/>
            <person name="Bogden R."/>
            <person name="Skolnick M."/>
            <person name="Sgaramella V."/>
            <person name="Bhatnagar S.K."/>
            <person name="Fontana P."/>
            <person name="Gutin A."/>
            <person name="Van de Peer Y."/>
            <person name="Salamini F."/>
            <person name="Viola R."/>
        </authorList>
    </citation>
    <scope>NUCLEOTIDE SEQUENCE</scope>
</reference>
<dbReference type="AlphaFoldDB" id="A5BM53"/>
<proteinExistence type="predicted"/>
<dbReference type="PANTHER" id="PTHR13366">
    <property type="entry name" value="MALARIA ANTIGEN-RELATED"/>
    <property type="match status" value="1"/>
</dbReference>